<evidence type="ECO:0000256" key="1">
    <source>
        <dbReference type="SAM" id="SignalP"/>
    </source>
</evidence>
<accession>A0AAD4T8Q8</accession>
<protein>
    <submittedName>
        <fullName evidence="2">Uncharacterized protein</fullName>
    </submittedName>
</protein>
<dbReference type="EMBL" id="JAJJMB010003633">
    <property type="protein sequence ID" value="KAI3946999.1"/>
    <property type="molecule type" value="Genomic_DNA"/>
</dbReference>
<sequence length="76" mass="8563">MAKFCSPCVVLLLILIVLSLDNVPMKAEGKTCMVAWQGCKTAEDCDIQCYGKYHGNGYWFKPPISPYVECRCEYSC</sequence>
<dbReference type="Proteomes" id="UP001202328">
    <property type="component" value="Unassembled WGS sequence"/>
</dbReference>
<feature type="chain" id="PRO_5042148720" evidence="1">
    <location>
        <begin position="20"/>
        <end position="76"/>
    </location>
</feature>
<feature type="signal peptide" evidence="1">
    <location>
        <begin position="1"/>
        <end position="19"/>
    </location>
</feature>
<keyword evidence="1" id="KW-0732">Signal</keyword>
<keyword evidence="3" id="KW-1185">Reference proteome</keyword>
<evidence type="ECO:0000313" key="3">
    <source>
        <dbReference type="Proteomes" id="UP001202328"/>
    </source>
</evidence>
<gene>
    <name evidence="2" type="ORF">MKW98_003562</name>
</gene>
<name>A0AAD4T8Q8_9MAGN</name>
<comment type="caution">
    <text evidence="2">The sequence shown here is derived from an EMBL/GenBank/DDBJ whole genome shotgun (WGS) entry which is preliminary data.</text>
</comment>
<dbReference type="AlphaFoldDB" id="A0AAD4T8Q8"/>
<reference evidence="2" key="1">
    <citation type="submission" date="2022-04" db="EMBL/GenBank/DDBJ databases">
        <title>A functionally conserved STORR gene fusion in Papaver species that diverged 16.8 million years ago.</title>
        <authorList>
            <person name="Catania T."/>
        </authorList>
    </citation>
    <scope>NUCLEOTIDE SEQUENCE</scope>
    <source>
        <strain evidence="2">S-188037</strain>
    </source>
</reference>
<organism evidence="2 3">
    <name type="scientific">Papaver atlanticum</name>
    <dbReference type="NCBI Taxonomy" id="357466"/>
    <lineage>
        <taxon>Eukaryota</taxon>
        <taxon>Viridiplantae</taxon>
        <taxon>Streptophyta</taxon>
        <taxon>Embryophyta</taxon>
        <taxon>Tracheophyta</taxon>
        <taxon>Spermatophyta</taxon>
        <taxon>Magnoliopsida</taxon>
        <taxon>Ranunculales</taxon>
        <taxon>Papaveraceae</taxon>
        <taxon>Papaveroideae</taxon>
        <taxon>Papaver</taxon>
    </lineage>
</organism>
<evidence type="ECO:0000313" key="2">
    <source>
        <dbReference type="EMBL" id="KAI3946999.1"/>
    </source>
</evidence>
<proteinExistence type="predicted"/>